<evidence type="ECO:0000256" key="2">
    <source>
        <dbReference type="ARBA" id="ARBA00022475"/>
    </source>
</evidence>
<dbReference type="Pfam" id="PF00482">
    <property type="entry name" value="T2SSF"/>
    <property type="match status" value="1"/>
</dbReference>
<feature type="transmembrane region" description="Helical" evidence="6">
    <location>
        <begin position="252"/>
        <end position="271"/>
    </location>
</feature>
<keyword evidence="2" id="KW-1003">Cell membrane</keyword>
<proteinExistence type="predicted"/>
<evidence type="ECO:0000313" key="9">
    <source>
        <dbReference type="Proteomes" id="UP000320085"/>
    </source>
</evidence>
<name>A0A543PMI0_9MICO</name>
<keyword evidence="3 6" id="KW-0812">Transmembrane</keyword>
<feature type="domain" description="Type II secretion system protein GspF" evidence="7">
    <location>
        <begin position="96"/>
        <end position="230"/>
    </location>
</feature>
<dbReference type="EMBL" id="VFQF01000003">
    <property type="protein sequence ID" value="TQN45274.1"/>
    <property type="molecule type" value="Genomic_DNA"/>
</dbReference>
<evidence type="ECO:0000256" key="6">
    <source>
        <dbReference type="SAM" id="Phobius"/>
    </source>
</evidence>
<keyword evidence="5 6" id="KW-0472">Membrane</keyword>
<dbReference type="RefSeq" id="WP_185747434.1">
    <property type="nucleotide sequence ID" value="NZ_BAAAQC010000013.1"/>
</dbReference>
<dbReference type="PANTHER" id="PTHR35007">
    <property type="entry name" value="INTEGRAL MEMBRANE PROTEIN-RELATED"/>
    <property type="match status" value="1"/>
</dbReference>
<comment type="caution">
    <text evidence="8">The sequence shown here is derived from an EMBL/GenBank/DDBJ whole genome shotgun (WGS) entry which is preliminary data.</text>
</comment>
<protein>
    <submittedName>
        <fullName evidence="8">Tight adherence protein B</fullName>
    </submittedName>
</protein>
<keyword evidence="4 6" id="KW-1133">Transmembrane helix</keyword>
<evidence type="ECO:0000256" key="1">
    <source>
        <dbReference type="ARBA" id="ARBA00004651"/>
    </source>
</evidence>
<evidence type="ECO:0000259" key="7">
    <source>
        <dbReference type="Pfam" id="PF00482"/>
    </source>
</evidence>
<dbReference type="InterPro" id="IPR018076">
    <property type="entry name" value="T2SS_GspF_dom"/>
</dbReference>
<dbReference type="AlphaFoldDB" id="A0A543PMI0"/>
<organism evidence="8 9">
    <name type="scientific">Humibacillus xanthopallidus</name>
    <dbReference type="NCBI Taxonomy" id="412689"/>
    <lineage>
        <taxon>Bacteria</taxon>
        <taxon>Bacillati</taxon>
        <taxon>Actinomycetota</taxon>
        <taxon>Actinomycetes</taxon>
        <taxon>Micrococcales</taxon>
        <taxon>Intrasporangiaceae</taxon>
        <taxon>Humibacillus</taxon>
    </lineage>
</organism>
<gene>
    <name evidence="8" type="ORF">FHX52_4513</name>
</gene>
<feature type="transmembrane region" description="Helical" evidence="6">
    <location>
        <begin position="17"/>
        <end position="35"/>
    </location>
</feature>
<accession>A0A543PMI0</accession>
<reference evidence="8 9" key="1">
    <citation type="submission" date="2019-06" db="EMBL/GenBank/DDBJ databases">
        <title>Sequencing the genomes of 1000 actinobacteria strains.</title>
        <authorList>
            <person name="Klenk H.-P."/>
        </authorList>
    </citation>
    <scope>NUCLEOTIDE SEQUENCE [LARGE SCALE GENOMIC DNA]</scope>
    <source>
        <strain evidence="8 9">DSM 21776</strain>
    </source>
</reference>
<dbReference type="GO" id="GO:0005886">
    <property type="term" value="C:plasma membrane"/>
    <property type="evidence" value="ECO:0007669"/>
    <property type="project" value="UniProtKB-SubCell"/>
</dbReference>
<evidence type="ECO:0000313" key="8">
    <source>
        <dbReference type="EMBL" id="TQN45274.1"/>
    </source>
</evidence>
<evidence type="ECO:0000256" key="5">
    <source>
        <dbReference type="ARBA" id="ARBA00023136"/>
    </source>
</evidence>
<comment type="subcellular location">
    <subcellularLocation>
        <location evidence="1">Cell membrane</location>
        <topology evidence="1">Multi-pass membrane protein</topology>
    </subcellularLocation>
</comment>
<evidence type="ECO:0000256" key="3">
    <source>
        <dbReference type="ARBA" id="ARBA00022692"/>
    </source>
</evidence>
<dbReference type="PANTHER" id="PTHR35007:SF4">
    <property type="entry name" value="CONSERVED TRANSMEMBRANE PROTEIN-RELATED"/>
    <property type="match status" value="1"/>
</dbReference>
<feature type="transmembrane region" description="Helical" evidence="6">
    <location>
        <begin position="211"/>
        <end position="232"/>
    </location>
</feature>
<dbReference type="Proteomes" id="UP000320085">
    <property type="component" value="Unassembled WGS sequence"/>
</dbReference>
<evidence type="ECO:0000256" key="4">
    <source>
        <dbReference type="ARBA" id="ARBA00022989"/>
    </source>
</evidence>
<sequence>MPIGEALAQAGASMRGVWPPAVLIGLLVAGSVLAWPRRVGTERAVLAGLEAVGGDSSGRSHGLNSSVWHEDPLLLYRRWRLRRDREHLLDGVLVLLDSMAPALTMGLPPTRALALAAEATSSGALDTGQAPGRRRGDSELDRLTGSLTAAAARGGALATVWSDWARLTRAPEIAFVASAWALSERHGAPLAVAVERAAVGLREARARQRKVRVAVAGPRATVTVLTVLPLTGPAFGLACGIDPASLYLGSRIGAVSAVLGVALIVVGRLWCRRMIRKAVAS</sequence>